<reference evidence="4 5" key="1">
    <citation type="submission" date="2020-08" db="EMBL/GenBank/DDBJ databases">
        <title>Cohnella phylogeny.</title>
        <authorList>
            <person name="Dunlap C."/>
        </authorList>
    </citation>
    <scope>NUCLEOTIDE SEQUENCE [LARGE SCALE GENOMIC DNA]</scope>
    <source>
        <strain evidence="4 5">DSM 25241</strain>
    </source>
</reference>
<feature type="domain" description="N-acetyltransferase" evidence="3">
    <location>
        <begin position="32"/>
        <end position="120"/>
    </location>
</feature>
<feature type="region of interest" description="Disordered" evidence="1">
    <location>
        <begin position="1"/>
        <end position="23"/>
    </location>
</feature>
<name>A0A841SZU5_9BACL</name>
<evidence type="ECO:0000259" key="3">
    <source>
        <dbReference type="PROSITE" id="PS51729"/>
    </source>
</evidence>
<dbReference type="InterPro" id="IPR016181">
    <property type="entry name" value="Acyl_CoA_acyltransferase"/>
</dbReference>
<dbReference type="Gene3D" id="3.40.630.30">
    <property type="match status" value="1"/>
</dbReference>
<keyword evidence="4" id="KW-0808">Transferase</keyword>
<dbReference type="GO" id="GO:0016747">
    <property type="term" value="F:acyltransferase activity, transferring groups other than amino-acyl groups"/>
    <property type="evidence" value="ECO:0007669"/>
    <property type="project" value="InterPro"/>
</dbReference>
<dbReference type="Proteomes" id="UP000535838">
    <property type="component" value="Unassembled WGS sequence"/>
</dbReference>
<protein>
    <submittedName>
        <fullName evidence="4">N-acetyltransferase</fullName>
    </submittedName>
</protein>
<dbReference type="CDD" id="cd04301">
    <property type="entry name" value="NAT_SF"/>
    <property type="match status" value="1"/>
</dbReference>
<evidence type="ECO:0000259" key="2">
    <source>
        <dbReference type="PROSITE" id="PS51186"/>
    </source>
</evidence>
<dbReference type="Pfam" id="PF14542">
    <property type="entry name" value="Acetyltransf_CG"/>
    <property type="match status" value="1"/>
</dbReference>
<comment type="caution">
    <text evidence="4">The sequence shown here is derived from an EMBL/GenBank/DDBJ whole genome shotgun (WGS) entry which is preliminary data.</text>
</comment>
<organism evidence="4 5">
    <name type="scientific">Cohnella thailandensis</name>
    <dbReference type="NCBI Taxonomy" id="557557"/>
    <lineage>
        <taxon>Bacteria</taxon>
        <taxon>Bacillati</taxon>
        <taxon>Bacillota</taxon>
        <taxon>Bacilli</taxon>
        <taxon>Bacillales</taxon>
        <taxon>Paenibacillaceae</taxon>
        <taxon>Cohnella</taxon>
    </lineage>
</organism>
<gene>
    <name evidence="4" type="ORF">H7B67_09330</name>
</gene>
<keyword evidence="5" id="KW-1185">Reference proteome</keyword>
<dbReference type="AlphaFoldDB" id="A0A841SZU5"/>
<dbReference type="InterPro" id="IPR031165">
    <property type="entry name" value="GNAT_YJDJ"/>
</dbReference>
<sequence length="121" mass="13704">MPNPPNGSPNSSTAALAERSDTNEKRWNELSEYQQSANGFYLGDNPDDRDAEIEFSRRSDGTIVILHTLVSDRLRGQGIGQELVRKVVELAREEGVRIVPLCPFAKAQFQRVEQYQDVWAR</sequence>
<evidence type="ECO:0000256" key="1">
    <source>
        <dbReference type="SAM" id="MobiDB-lite"/>
    </source>
</evidence>
<dbReference type="InterPro" id="IPR000182">
    <property type="entry name" value="GNAT_dom"/>
</dbReference>
<dbReference type="EMBL" id="JACJVQ010000006">
    <property type="protein sequence ID" value="MBB6634311.1"/>
    <property type="molecule type" value="Genomic_DNA"/>
</dbReference>
<dbReference type="PANTHER" id="PTHR31435:SF10">
    <property type="entry name" value="BSR4717 PROTEIN"/>
    <property type="match status" value="1"/>
</dbReference>
<dbReference type="PANTHER" id="PTHR31435">
    <property type="entry name" value="PROTEIN NATD1"/>
    <property type="match status" value="1"/>
</dbReference>
<evidence type="ECO:0000313" key="4">
    <source>
        <dbReference type="EMBL" id="MBB6634311.1"/>
    </source>
</evidence>
<proteinExistence type="predicted"/>
<evidence type="ECO:0000313" key="5">
    <source>
        <dbReference type="Proteomes" id="UP000535838"/>
    </source>
</evidence>
<dbReference type="PROSITE" id="PS51186">
    <property type="entry name" value="GNAT"/>
    <property type="match status" value="1"/>
</dbReference>
<dbReference type="SUPFAM" id="SSF55729">
    <property type="entry name" value="Acyl-CoA N-acyltransferases (Nat)"/>
    <property type="match status" value="1"/>
</dbReference>
<accession>A0A841SZU5</accession>
<feature type="domain" description="N-acetyltransferase" evidence="2">
    <location>
        <begin position="1"/>
        <end position="121"/>
    </location>
</feature>
<dbReference type="InterPro" id="IPR045057">
    <property type="entry name" value="Gcn5-rel_NAT"/>
</dbReference>
<dbReference type="PROSITE" id="PS51729">
    <property type="entry name" value="GNAT_YJDJ"/>
    <property type="match status" value="1"/>
</dbReference>